<evidence type="ECO:0000313" key="8">
    <source>
        <dbReference type="EMBL" id="SHH31476.1"/>
    </source>
</evidence>
<feature type="domain" description="RNA polymerase sigma-70 region 2" evidence="6">
    <location>
        <begin position="28"/>
        <end position="93"/>
    </location>
</feature>
<keyword evidence="2" id="KW-0805">Transcription regulation</keyword>
<accession>A0A1M5RYZ6</accession>
<evidence type="ECO:0000256" key="1">
    <source>
        <dbReference type="ARBA" id="ARBA00010641"/>
    </source>
</evidence>
<gene>
    <name evidence="8" type="ORF">SAMN04488530_13524</name>
</gene>
<comment type="similarity">
    <text evidence="1">Belongs to the sigma-70 factor family. ECF subfamily.</text>
</comment>
<dbReference type="SUPFAM" id="SSF88659">
    <property type="entry name" value="Sigma3 and sigma4 domains of RNA polymerase sigma factors"/>
    <property type="match status" value="1"/>
</dbReference>
<reference evidence="9" key="1">
    <citation type="submission" date="2016-11" db="EMBL/GenBank/DDBJ databases">
        <authorList>
            <person name="Varghese N."/>
            <person name="Submissions S."/>
        </authorList>
    </citation>
    <scope>NUCLEOTIDE SEQUENCE [LARGE SCALE GENOMIC DNA]</scope>
    <source>
        <strain evidence="9">DSM 2635</strain>
    </source>
</reference>
<dbReference type="GO" id="GO:0003677">
    <property type="term" value="F:DNA binding"/>
    <property type="evidence" value="ECO:0007669"/>
    <property type="project" value="UniProtKB-KW"/>
</dbReference>
<dbReference type="InterPro" id="IPR036388">
    <property type="entry name" value="WH-like_DNA-bd_sf"/>
</dbReference>
<dbReference type="InterPro" id="IPR013324">
    <property type="entry name" value="RNA_pol_sigma_r3/r4-like"/>
</dbReference>
<dbReference type="EMBL" id="FQWX01000035">
    <property type="protein sequence ID" value="SHH31476.1"/>
    <property type="molecule type" value="Genomic_DNA"/>
</dbReference>
<dbReference type="Gene3D" id="1.10.1740.10">
    <property type="match status" value="1"/>
</dbReference>
<dbReference type="InterPro" id="IPR013249">
    <property type="entry name" value="RNA_pol_sigma70_r4_t2"/>
</dbReference>
<evidence type="ECO:0000256" key="2">
    <source>
        <dbReference type="ARBA" id="ARBA00023015"/>
    </source>
</evidence>
<dbReference type="STRING" id="1121321.SAMN04488530_13524"/>
<keyword evidence="4" id="KW-0238">DNA-binding</keyword>
<dbReference type="RefSeq" id="WP_073127192.1">
    <property type="nucleotide sequence ID" value="NZ_BAABCH010000082.1"/>
</dbReference>
<evidence type="ECO:0000259" key="6">
    <source>
        <dbReference type="Pfam" id="PF04542"/>
    </source>
</evidence>
<dbReference type="InterPro" id="IPR014284">
    <property type="entry name" value="RNA_pol_sigma-70_dom"/>
</dbReference>
<dbReference type="Pfam" id="PF04542">
    <property type="entry name" value="Sigma70_r2"/>
    <property type="match status" value="1"/>
</dbReference>
<proteinExistence type="inferred from homology"/>
<dbReference type="NCBIfam" id="TIGR02937">
    <property type="entry name" value="sigma70-ECF"/>
    <property type="match status" value="1"/>
</dbReference>
<dbReference type="GO" id="GO:0016987">
    <property type="term" value="F:sigma factor activity"/>
    <property type="evidence" value="ECO:0007669"/>
    <property type="project" value="UniProtKB-KW"/>
</dbReference>
<dbReference type="Gene3D" id="1.10.10.10">
    <property type="entry name" value="Winged helix-like DNA-binding domain superfamily/Winged helix DNA-binding domain"/>
    <property type="match status" value="1"/>
</dbReference>
<dbReference type="InterPro" id="IPR007627">
    <property type="entry name" value="RNA_pol_sigma70_r2"/>
</dbReference>
<organism evidence="8 9">
    <name type="scientific">Asaccharospora irregularis DSM 2635</name>
    <dbReference type="NCBI Taxonomy" id="1121321"/>
    <lineage>
        <taxon>Bacteria</taxon>
        <taxon>Bacillati</taxon>
        <taxon>Bacillota</taxon>
        <taxon>Clostridia</taxon>
        <taxon>Peptostreptococcales</taxon>
        <taxon>Peptostreptococcaceae</taxon>
        <taxon>Asaccharospora</taxon>
    </lineage>
</organism>
<dbReference type="GO" id="GO:0006352">
    <property type="term" value="P:DNA-templated transcription initiation"/>
    <property type="evidence" value="ECO:0007669"/>
    <property type="project" value="InterPro"/>
</dbReference>
<dbReference type="InterPro" id="IPR039425">
    <property type="entry name" value="RNA_pol_sigma-70-like"/>
</dbReference>
<evidence type="ECO:0000256" key="4">
    <source>
        <dbReference type="ARBA" id="ARBA00023125"/>
    </source>
</evidence>
<dbReference type="OrthoDB" id="2678696at2"/>
<protein>
    <submittedName>
        <fullName evidence="8">RNA polymerase sigma-70 factor, ECF subfamily</fullName>
    </submittedName>
</protein>
<dbReference type="AlphaFoldDB" id="A0A1M5RYZ6"/>
<dbReference type="SUPFAM" id="SSF88946">
    <property type="entry name" value="Sigma2 domain of RNA polymerase sigma factors"/>
    <property type="match status" value="1"/>
</dbReference>
<dbReference type="PANTHER" id="PTHR43133">
    <property type="entry name" value="RNA POLYMERASE ECF-TYPE SIGMA FACTO"/>
    <property type="match status" value="1"/>
</dbReference>
<dbReference type="Pfam" id="PF08281">
    <property type="entry name" value="Sigma70_r4_2"/>
    <property type="match status" value="1"/>
</dbReference>
<name>A0A1M5RYZ6_9FIRM</name>
<evidence type="ECO:0000313" key="9">
    <source>
        <dbReference type="Proteomes" id="UP000243255"/>
    </source>
</evidence>
<keyword evidence="3" id="KW-0731">Sigma factor</keyword>
<sequence length="188" mass="21907">MNKLSEKRICSLLNKNPNKGLSLAMDIYGGAVKTICKNILYDCKKEDIEEAISDTFFKLWKNIDKYRFDKNTPLKSYIYAIARNTALDKRRKLKGNSIVLPIEENNLGITVSMEDEYVQKINSEVISKTIYNMEEPDKSIFILRYFYYERIKDIAERLNLSSKKVENSLYRGKEKLKKSLTEGGIIHE</sequence>
<evidence type="ECO:0000256" key="5">
    <source>
        <dbReference type="ARBA" id="ARBA00023163"/>
    </source>
</evidence>
<keyword evidence="9" id="KW-1185">Reference proteome</keyword>
<feature type="domain" description="RNA polymerase sigma factor 70 region 4 type 2" evidence="7">
    <location>
        <begin position="132"/>
        <end position="176"/>
    </location>
</feature>
<evidence type="ECO:0000259" key="7">
    <source>
        <dbReference type="Pfam" id="PF08281"/>
    </source>
</evidence>
<dbReference type="PANTHER" id="PTHR43133:SF8">
    <property type="entry name" value="RNA POLYMERASE SIGMA FACTOR HI_1459-RELATED"/>
    <property type="match status" value="1"/>
</dbReference>
<keyword evidence="5" id="KW-0804">Transcription</keyword>
<dbReference type="InterPro" id="IPR013325">
    <property type="entry name" value="RNA_pol_sigma_r2"/>
</dbReference>
<dbReference type="Proteomes" id="UP000243255">
    <property type="component" value="Unassembled WGS sequence"/>
</dbReference>
<evidence type="ECO:0000256" key="3">
    <source>
        <dbReference type="ARBA" id="ARBA00023082"/>
    </source>
</evidence>